<feature type="domain" description="Cytochrome b561 bacterial/Ni-hydrogenase" evidence="7">
    <location>
        <begin position="6"/>
        <end position="185"/>
    </location>
</feature>
<dbReference type="SUPFAM" id="SSF81342">
    <property type="entry name" value="Transmembrane di-heme cytochromes"/>
    <property type="match status" value="1"/>
</dbReference>
<evidence type="ECO:0000256" key="6">
    <source>
        <dbReference type="SAM" id="Phobius"/>
    </source>
</evidence>
<dbReference type="EMBL" id="CP009238">
    <property type="protein sequence ID" value="AIL32707.1"/>
    <property type="molecule type" value="Genomic_DNA"/>
</dbReference>
<dbReference type="OrthoDB" id="196472at2"/>
<evidence type="ECO:0000256" key="3">
    <source>
        <dbReference type="ARBA" id="ARBA00022692"/>
    </source>
</evidence>
<feature type="transmembrane region" description="Helical" evidence="6">
    <location>
        <begin position="103"/>
        <end position="125"/>
    </location>
</feature>
<evidence type="ECO:0000256" key="4">
    <source>
        <dbReference type="ARBA" id="ARBA00022989"/>
    </source>
</evidence>
<dbReference type="AlphaFoldDB" id="A0A077DGZ9"/>
<evidence type="ECO:0000313" key="8">
    <source>
        <dbReference type="EMBL" id="AIL32707.1"/>
    </source>
</evidence>
<organism evidence="8 9">
    <name type="scientific">Basilea psittacipulmonis DSM 24701</name>
    <dbReference type="NCBI Taxonomy" id="1072685"/>
    <lineage>
        <taxon>Bacteria</taxon>
        <taxon>Pseudomonadati</taxon>
        <taxon>Pseudomonadota</taxon>
        <taxon>Betaproteobacteria</taxon>
        <taxon>Burkholderiales</taxon>
        <taxon>Alcaligenaceae</taxon>
        <taxon>Basilea</taxon>
    </lineage>
</organism>
<evidence type="ECO:0000256" key="1">
    <source>
        <dbReference type="ARBA" id="ARBA00004651"/>
    </source>
</evidence>
<dbReference type="InterPro" id="IPR016174">
    <property type="entry name" value="Di-haem_cyt_TM"/>
</dbReference>
<dbReference type="PANTHER" id="PTHR30485:SF2">
    <property type="entry name" value="BLL0597 PROTEIN"/>
    <property type="match status" value="1"/>
</dbReference>
<evidence type="ECO:0000313" key="9">
    <source>
        <dbReference type="Proteomes" id="UP000028945"/>
    </source>
</evidence>
<dbReference type="RefSeq" id="WP_038499726.1">
    <property type="nucleotide sequence ID" value="NZ_AFWK01000017.1"/>
</dbReference>
<feature type="transmembrane region" description="Helical" evidence="6">
    <location>
        <begin position="44"/>
        <end position="67"/>
    </location>
</feature>
<evidence type="ECO:0000256" key="5">
    <source>
        <dbReference type="ARBA" id="ARBA00023136"/>
    </source>
</evidence>
<feature type="transmembrane region" description="Helical" evidence="6">
    <location>
        <begin position="204"/>
        <end position="221"/>
    </location>
</feature>
<dbReference type="Pfam" id="PF01292">
    <property type="entry name" value="Ni_hydr_CYTB"/>
    <property type="match status" value="1"/>
</dbReference>
<keyword evidence="5 6" id="KW-0472">Membrane</keyword>
<name>A0A077DGZ9_9BURK</name>
<dbReference type="GO" id="GO:0009055">
    <property type="term" value="F:electron transfer activity"/>
    <property type="evidence" value="ECO:0007669"/>
    <property type="project" value="InterPro"/>
</dbReference>
<dbReference type="InterPro" id="IPR051542">
    <property type="entry name" value="Hydrogenase_cytochrome"/>
</dbReference>
<dbReference type="GO" id="GO:0020037">
    <property type="term" value="F:heme binding"/>
    <property type="evidence" value="ECO:0007669"/>
    <property type="project" value="TreeGrafter"/>
</dbReference>
<accession>A0A077DGZ9</accession>
<dbReference type="eggNOG" id="COG3658">
    <property type="taxonomic scope" value="Bacteria"/>
</dbReference>
<gene>
    <name evidence="8" type="ORF">IX83_04750</name>
</gene>
<keyword evidence="4 6" id="KW-1133">Transmembrane helix</keyword>
<feature type="transmembrane region" description="Helical" evidence="6">
    <location>
        <begin position="156"/>
        <end position="173"/>
    </location>
</feature>
<comment type="subcellular location">
    <subcellularLocation>
        <location evidence="1">Cell membrane</location>
        <topology evidence="1">Multi-pass membrane protein</topology>
    </subcellularLocation>
</comment>
<sequence>MNKIRVWDLPTRLFHWSLVICVVGAFCCVKFASVTQGWIANLGVYWLSYHVFFGYCALTLILFRLIWGLVGGHYSRFTTFIKGPRYITRYLKGEYHPLGHNPLGALSVIALLGLFGLQAVSGLFVSDDIAYISSGPFAGTSYSKVLSSIHKSTEPLLILLVCVHVLAIIIYRLKNKNLVIPMITGDMLSDRHAAVSQDSTKTRLFALIIFIACIVLVYYISGIKLGGTTSSFDDFM</sequence>
<feature type="transmembrane region" description="Helical" evidence="6">
    <location>
        <begin position="12"/>
        <end position="32"/>
    </location>
</feature>
<dbReference type="Proteomes" id="UP000028945">
    <property type="component" value="Chromosome"/>
</dbReference>
<dbReference type="GO" id="GO:0022904">
    <property type="term" value="P:respiratory electron transport chain"/>
    <property type="evidence" value="ECO:0007669"/>
    <property type="project" value="InterPro"/>
</dbReference>
<dbReference type="Gene3D" id="1.20.950.20">
    <property type="entry name" value="Transmembrane di-heme cytochromes, Chain C"/>
    <property type="match status" value="1"/>
</dbReference>
<dbReference type="InterPro" id="IPR011577">
    <property type="entry name" value="Cyt_b561_bac/Ni-Hgenase"/>
</dbReference>
<proteinExistence type="predicted"/>
<dbReference type="PANTHER" id="PTHR30485">
    <property type="entry name" value="NI/FE-HYDROGENASE 1 B-TYPE CYTOCHROME SUBUNIT"/>
    <property type="match status" value="1"/>
</dbReference>
<keyword evidence="3 6" id="KW-0812">Transmembrane</keyword>
<reference evidence="8 9" key="1">
    <citation type="journal article" date="2014" name="BMC Genomics">
        <title>A genomic perspective on a new bacterial genus and species from the Alcaligenaceae family, Basilea psittacipulmonis.</title>
        <authorList>
            <person name="Whiteson K.L."/>
            <person name="Hernandez D."/>
            <person name="Lazarevic V."/>
            <person name="Gaia N."/>
            <person name="Farinelli L."/>
            <person name="Francois P."/>
            <person name="Pilo P."/>
            <person name="Frey J."/>
            <person name="Schrenzel J."/>
        </authorList>
    </citation>
    <scope>NUCLEOTIDE SEQUENCE [LARGE SCALE GENOMIC DNA]</scope>
    <source>
        <strain evidence="8 9">DSM 24701</strain>
    </source>
</reference>
<protein>
    <recommendedName>
        <fullName evidence="7">Cytochrome b561 bacterial/Ni-hydrogenase domain-containing protein</fullName>
    </recommendedName>
</protein>
<dbReference type="KEGG" id="bpsi:IX83_04750"/>
<keyword evidence="2" id="KW-1003">Cell membrane</keyword>
<evidence type="ECO:0000259" key="7">
    <source>
        <dbReference type="Pfam" id="PF01292"/>
    </source>
</evidence>
<dbReference type="HOGENOM" id="CLU_078451_0_0_4"/>
<keyword evidence="9" id="KW-1185">Reference proteome</keyword>
<dbReference type="GO" id="GO:0005886">
    <property type="term" value="C:plasma membrane"/>
    <property type="evidence" value="ECO:0007669"/>
    <property type="project" value="UniProtKB-SubCell"/>
</dbReference>
<evidence type="ECO:0000256" key="2">
    <source>
        <dbReference type="ARBA" id="ARBA00022475"/>
    </source>
</evidence>